<protein>
    <submittedName>
        <fullName evidence="2">Uncharacterized protein</fullName>
    </submittedName>
</protein>
<gene>
    <name evidence="2" type="ORF">GCM10010508_42020</name>
</gene>
<evidence type="ECO:0000313" key="3">
    <source>
        <dbReference type="Proteomes" id="UP000608955"/>
    </source>
</evidence>
<keyword evidence="3" id="KW-1185">Reference proteome</keyword>
<dbReference type="EMBL" id="BMVF01000011">
    <property type="protein sequence ID" value="GHD91805.1"/>
    <property type="molecule type" value="Genomic_DNA"/>
</dbReference>
<proteinExistence type="predicted"/>
<dbReference type="Proteomes" id="UP000608955">
    <property type="component" value="Unassembled WGS sequence"/>
</dbReference>
<evidence type="ECO:0000256" key="1">
    <source>
        <dbReference type="SAM" id="MobiDB-lite"/>
    </source>
</evidence>
<sequence length="44" mass="4816">MVDIAERCVQTSGEDHQGGGAQRVEAGQGYVAQTEDVMEFRFNV</sequence>
<feature type="region of interest" description="Disordered" evidence="1">
    <location>
        <begin position="1"/>
        <end position="23"/>
    </location>
</feature>
<evidence type="ECO:0000313" key="2">
    <source>
        <dbReference type="EMBL" id="GHD91805.1"/>
    </source>
</evidence>
<reference evidence="2" key="1">
    <citation type="journal article" date="2014" name="Int. J. Syst. Evol. Microbiol.">
        <title>Complete genome sequence of Corynebacterium casei LMG S-19264T (=DSM 44701T), isolated from a smear-ripened cheese.</title>
        <authorList>
            <consortium name="US DOE Joint Genome Institute (JGI-PGF)"/>
            <person name="Walter F."/>
            <person name="Albersmeier A."/>
            <person name="Kalinowski J."/>
            <person name="Ruckert C."/>
        </authorList>
    </citation>
    <scope>NUCLEOTIDE SEQUENCE</scope>
    <source>
        <strain evidence="2">JCM 4654</strain>
    </source>
</reference>
<organism evidence="2 3">
    <name type="scientific">Streptomyces naganishii JCM 4654</name>
    <dbReference type="NCBI Taxonomy" id="1306179"/>
    <lineage>
        <taxon>Bacteria</taxon>
        <taxon>Bacillati</taxon>
        <taxon>Actinomycetota</taxon>
        <taxon>Actinomycetes</taxon>
        <taxon>Kitasatosporales</taxon>
        <taxon>Streptomycetaceae</taxon>
        <taxon>Streptomyces</taxon>
    </lineage>
</organism>
<name>A0A919CWX9_9ACTN</name>
<dbReference type="AlphaFoldDB" id="A0A919CWX9"/>
<reference evidence="2" key="2">
    <citation type="submission" date="2020-09" db="EMBL/GenBank/DDBJ databases">
        <authorList>
            <person name="Sun Q."/>
            <person name="Ohkuma M."/>
        </authorList>
    </citation>
    <scope>NUCLEOTIDE SEQUENCE</scope>
    <source>
        <strain evidence="2">JCM 4654</strain>
    </source>
</reference>
<accession>A0A919CWX9</accession>
<comment type="caution">
    <text evidence="2">The sequence shown here is derived from an EMBL/GenBank/DDBJ whole genome shotgun (WGS) entry which is preliminary data.</text>
</comment>